<evidence type="ECO:0000313" key="2">
    <source>
        <dbReference type="EMBL" id="QDS36181.1"/>
    </source>
</evidence>
<sequence>MLTDFQKSLLVDIFNTTTSIRATQRAIIALERQATFGFAVLLSVLTNPNKEESEKEDILIALTFALSGLVSQIRTLREELEGLQVDLQLETNALARTIVLAETLDVPDVEVPDVEVPNVDVPESNQ</sequence>
<gene>
    <name evidence="2" type="ORF">FPS98_20405</name>
</gene>
<dbReference type="RefSeq" id="WP_144617766.1">
    <property type="nucleotide sequence ID" value="NZ_CP042161.1"/>
</dbReference>
<evidence type="ECO:0000313" key="3">
    <source>
        <dbReference type="Proteomes" id="UP000317713"/>
    </source>
</evidence>
<dbReference type="Proteomes" id="UP000317713">
    <property type="component" value="Chromosome"/>
</dbReference>
<dbReference type="AlphaFoldDB" id="A0A517IBD6"/>
<dbReference type="EMBL" id="CP042161">
    <property type="protein sequence ID" value="QDS36181.1"/>
    <property type="molecule type" value="Genomic_DNA"/>
</dbReference>
<proteinExistence type="predicted"/>
<accession>A0A517IBD6</accession>
<keyword evidence="1" id="KW-0175">Coiled coil</keyword>
<name>A0A517IBD6_BREBE</name>
<organism evidence="2 3">
    <name type="scientific">Brevibacillus brevis</name>
    <name type="common">Bacillus brevis</name>
    <dbReference type="NCBI Taxonomy" id="1393"/>
    <lineage>
        <taxon>Bacteria</taxon>
        <taxon>Bacillati</taxon>
        <taxon>Bacillota</taxon>
        <taxon>Bacilli</taxon>
        <taxon>Bacillales</taxon>
        <taxon>Paenibacillaceae</taxon>
        <taxon>Brevibacillus</taxon>
    </lineage>
</organism>
<feature type="coiled-coil region" evidence="1">
    <location>
        <begin position="66"/>
        <end position="93"/>
    </location>
</feature>
<protein>
    <submittedName>
        <fullName evidence="2">Uncharacterized protein</fullName>
    </submittedName>
</protein>
<evidence type="ECO:0000256" key="1">
    <source>
        <dbReference type="SAM" id="Coils"/>
    </source>
</evidence>
<reference evidence="2 3" key="1">
    <citation type="submission" date="2019-07" db="EMBL/GenBank/DDBJ databases">
        <title>Characterization of Brevibacillus brevis HK544, as a potential biocontrol agent.</title>
        <authorList>
            <person name="Kim H."/>
        </authorList>
    </citation>
    <scope>NUCLEOTIDE SEQUENCE [LARGE SCALE GENOMIC DNA]</scope>
    <source>
        <strain evidence="2 3">HK544</strain>
    </source>
</reference>